<evidence type="ECO:0000256" key="3">
    <source>
        <dbReference type="SAM" id="SignalP"/>
    </source>
</evidence>
<feature type="signal peptide" evidence="3">
    <location>
        <begin position="1"/>
        <end position="30"/>
    </location>
</feature>
<dbReference type="Gene3D" id="3.80.10.10">
    <property type="entry name" value="Ribonuclease Inhibitor"/>
    <property type="match status" value="2"/>
</dbReference>
<keyword evidence="3" id="KW-0732">Signal</keyword>
<keyword evidence="1" id="KW-0433">Leucine-rich repeat</keyword>
<protein>
    <submittedName>
        <fullName evidence="4">Leucine rich repeat domain-containing protein</fullName>
    </submittedName>
</protein>
<evidence type="ECO:0000313" key="4">
    <source>
        <dbReference type="EMBL" id="KAI1722261.1"/>
    </source>
</evidence>
<reference evidence="4" key="1">
    <citation type="submission" date="2022-01" db="EMBL/GenBank/DDBJ databases">
        <title>Genome Sequence Resource for Two Populations of Ditylenchus destructor, the Migratory Endoparasitic Phytonematode.</title>
        <authorList>
            <person name="Zhang H."/>
            <person name="Lin R."/>
            <person name="Xie B."/>
        </authorList>
    </citation>
    <scope>NUCLEOTIDE SEQUENCE</scope>
    <source>
        <strain evidence="4">BazhouSP</strain>
    </source>
</reference>
<comment type="caution">
    <text evidence="4">The sequence shown here is derived from an EMBL/GenBank/DDBJ whole genome shotgun (WGS) entry which is preliminary data.</text>
</comment>
<dbReference type="InterPro" id="IPR011989">
    <property type="entry name" value="ARM-like"/>
</dbReference>
<dbReference type="InterPro" id="IPR001611">
    <property type="entry name" value="Leu-rich_rpt"/>
</dbReference>
<dbReference type="SMART" id="SM00369">
    <property type="entry name" value="LRR_TYP"/>
    <property type="match status" value="4"/>
</dbReference>
<feature type="chain" id="PRO_5042203284" evidence="3">
    <location>
        <begin position="31"/>
        <end position="1229"/>
    </location>
</feature>
<evidence type="ECO:0000256" key="1">
    <source>
        <dbReference type="ARBA" id="ARBA00022614"/>
    </source>
</evidence>
<accession>A0AAD4NF55</accession>
<dbReference type="SUPFAM" id="SSF52058">
    <property type="entry name" value="L domain-like"/>
    <property type="match status" value="1"/>
</dbReference>
<keyword evidence="5" id="KW-1185">Reference proteome</keyword>
<dbReference type="InterPro" id="IPR050333">
    <property type="entry name" value="SLRP"/>
</dbReference>
<evidence type="ECO:0000313" key="5">
    <source>
        <dbReference type="Proteomes" id="UP001201812"/>
    </source>
</evidence>
<dbReference type="Gene3D" id="1.25.10.10">
    <property type="entry name" value="Leucine-rich Repeat Variant"/>
    <property type="match status" value="1"/>
</dbReference>
<dbReference type="PANTHER" id="PTHR45712">
    <property type="entry name" value="AGAP008170-PA"/>
    <property type="match status" value="1"/>
</dbReference>
<dbReference type="AlphaFoldDB" id="A0AAD4NF55"/>
<keyword evidence="2" id="KW-0677">Repeat</keyword>
<dbReference type="InterPro" id="IPR032675">
    <property type="entry name" value="LRR_dom_sf"/>
</dbReference>
<dbReference type="InterPro" id="IPR016024">
    <property type="entry name" value="ARM-type_fold"/>
</dbReference>
<dbReference type="SUPFAM" id="SSF48371">
    <property type="entry name" value="ARM repeat"/>
    <property type="match status" value="1"/>
</dbReference>
<name>A0AAD4NF55_9BILA</name>
<dbReference type="PANTHER" id="PTHR45712:SF22">
    <property type="entry name" value="INSULIN-LIKE GROWTH FACTOR-BINDING PROTEIN COMPLEX ACID LABILE SUBUNIT"/>
    <property type="match status" value="1"/>
</dbReference>
<dbReference type="PROSITE" id="PS51450">
    <property type="entry name" value="LRR"/>
    <property type="match status" value="1"/>
</dbReference>
<proteinExistence type="predicted"/>
<evidence type="ECO:0000256" key="2">
    <source>
        <dbReference type="ARBA" id="ARBA00022737"/>
    </source>
</evidence>
<dbReference type="Pfam" id="PF13855">
    <property type="entry name" value="LRR_8"/>
    <property type="match status" value="1"/>
</dbReference>
<organism evidence="4 5">
    <name type="scientific">Ditylenchus destructor</name>
    <dbReference type="NCBI Taxonomy" id="166010"/>
    <lineage>
        <taxon>Eukaryota</taxon>
        <taxon>Metazoa</taxon>
        <taxon>Ecdysozoa</taxon>
        <taxon>Nematoda</taxon>
        <taxon>Chromadorea</taxon>
        <taxon>Rhabditida</taxon>
        <taxon>Tylenchina</taxon>
        <taxon>Tylenchomorpha</taxon>
        <taxon>Sphaerularioidea</taxon>
        <taxon>Anguinidae</taxon>
        <taxon>Anguininae</taxon>
        <taxon>Ditylenchus</taxon>
    </lineage>
</organism>
<dbReference type="EMBL" id="JAKKPZ010000004">
    <property type="protein sequence ID" value="KAI1722261.1"/>
    <property type="molecule type" value="Genomic_DNA"/>
</dbReference>
<gene>
    <name evidence="4" type="ORF">DdX_04571</name>
</gene>
<sequence length="1229" mass="140078">MRIRLTNFCKHLLVSSIISFLLLTANSSNAFKLNPKRRNNCAEITHLQSHGILVTCCTSDPKAPIRSMSLEHCSNSSAYRCRCHMEVWSERLNCAVRLDSLSERLKSKRSYPLLIGELMGIEELLSQNLTQSMETQNEMESLVCSELNLTANGRNSTVDFSVTFHGWVQGQCIELLNGLRMYNISAFNLEFKQNNSRNASGSVELPNLGLFLPNLRHLTITSWDNPIKAGKRTRISTATFLRDLNSLESLKIVAVDFEMGNSQEIALWTTTLRRLHIEYSSIRNLPWWLSRCSQLERLIIRHTGLESALVLSQIQSLSYVSVKANRLTDLSLISFSCERVQEMDLSENSILKLAQHTFAQCRQLRVLDLSHNAINKLPPKGFANTKLKHLKLGHNRIKTLKADHLTGLNGLRSLSLSGNHLDSGIDLFAFLPVKWIRSLEMDGCNLTQLPLALTQCCLLTSLSVNNNLFYTRDSMPAEVLALLSHLRHFGFGRNPLKELPLGIFLFNPTTGIHNNEILAEILDTLIQLPVWIAEPCTPFMWNLHLANSSEELQERVSVWNKKRMHREKLGHCQQLYETIVDGQGMYRELVENSGCEASRRLRSVENRQHRLSITQKPCEYSTKEDCVCNSTPKATTTEIETSSPDIPTLTTPINSFACENSSQNLTYIPKIQQIVPNEVDLFMSSRTAKYTVLTSLIANLILFLAIVVKVLLLGTKKILYSPSMFDISTKRDGVALRDEEGPFSKMAPNGTSPLLGESGKYKIVQLTMSGEEDDLTRDICHTENAQLTMSGEEDDLTQDICHTENTQLSMSAEEDDLTQDICHVENWFSVLDDEDSTSSEENSADEKSIESNENCANAFFYWGFDNMTVLTSDELQNYGRRSDKRASNENEKFYQKQDHYKDDDAYIMHNICDLRRYSLNDSIAGYDLHEDLTVEMDESENNEVSEGTFEVPKPEQELEEYMKYENKDKLLAIYDKYLANHSLRPILLKNLANYFKALPEKDRDKAAQSFPDFMPVDDSNSVYKTEIELAEQLAQIVHLFEPVKVNKFFSRLALILSSDRISGVRTMGVKLLAKVIGVLIQEEWMDYSIKYLTHPDTEFLPLSNQIIHQIRRTFWTIGNWQQRQSFGRLLATLLQKKLIDDEQFCFLFGDDVMRISEDEVPNVRQYFCSLGQIASSSDFFRATHEGFSTAIRDKLQEFVLHDSDAEIRYQAQIALEQADLQDETGETNV</sequence>
<dbReference type="InterPro" id="IPR003591">
    <property type="entry name" value="Leu-rich_rpt_typical-subtyp"/>
</dbReference>
<dbReference type="Proteomes" id="UP001201812">
    <property type="component" value="Unassembled WGS sequence"/>
</dbReference>